<sequence length="31" mass="3696">MLKDARLDYEGILNFIMEQISEPTQKKEKIN</sequence>
<dbReference type="EMBL" id="UINC01092881">
    <property type="protein sequence ID" value="SVC46846.1"/>
    <property type="molecule type" value="Genomic_DNA"/>
</dbReference>
<accession>A0A382MDG7</accession>
<proteinExistence type="predicted"/>
<reference evidence="1" key="1">
    <citation type="submission" date="2018-05" db="EMBL/GenBank/DDBJ databases">
        <authorList>
            <person name="Lanie J.A."/>
            <person name="Ng W.-L."/>
            <person name="Kazmierczak K.M."/>
            <person name="Andrzejewski T.M."/>
            <person name="Davidsen T.M."/>
            <person name="Wayne K.J."/>
            <person name="Tettelin H."/>
            <person name="Glass J.I."/>
            <person name="Rusch D."/>
            <person name="Podicherti R."/>
            <person name="Tsui H.-C.T."/>
            <person name="Winkler M.E."/>
        </authorList>
    </citation>
    <scope>NUCLEOTIDE SEQUENCE</scope>
</reference>
<gene>
    <name evidence="1" type="ORF">METZ01_LOCUS299700</name>
</gene>
<organism evidence="1">
    <name type="scientific">marine metagenome</name>
    <dbReference type="NCBI Taxonomy" id="408172"/>
    <lineage>
        <taxon>unclassified sequences</taxon>
        <taxon>metagenomes</taxon>
        <taxon>ecological metagenomes</taxon>
    </lineage>
</organism>
<evidence type="ECO:0000313" key="1">
    <source>
        <dbReference type="EMBL" id="SVC46846.1"/>
    </source>
</evidence>
<dbReference type="AlphaFoldDB" id="A0A382MDG7"/>
<protein>
    <submittedName>
        <fullName evidence="1">Uncharacterized protein</fullName>
    </submittedName>
</protein>
<name>A0A382MDG7_9ZZZZ</name>